<keyword evidence="3" id="KW-1185">Reference proteome</keyword>
<comment type="caution">
    <text evidence="2">The sequence shown here is derived from an EMBL/GenBank/DDBJ whole genome shotgun (WGS) entry which is preliminary data.</text>
</comment>
<dbReference type="Proteomes" id="UP001341840">
    <property type="component" value="Unassembled WGS sequence"/>
</dbReference>
<accession>A0ABU6Z9V5</accession>
<keyword evidence="1" id="KW-0812">Transmembrane</keyword>
<feature type="transmembrane region" description="Helical" evidence="1">
    <location>
        <begin position="32"/>
        <end position="53"/>
    </location>
</feature>
<proteinExistence type="predicted"/>
<sequence>MDITSIWISLPRRIANPPALLLPSPLQSTPTMFTNLPLPLNLLISLAFFLVSIRRTRLESFNFKSLFRALTIHGFPNPRQFQLKSLMVLGRAIEQPLPLVMLCGVSSVGSPCCPPPLEMVLHTFFTLMPNEQLHLFEICLYLIPTNVFDGQQVIKQF</sequence>
<name>A0ABU6Z9V5_9FABA</name>
<dbReference type="EMBL" id="JASCZI010271941">
    <property type="protein sequence ID" value="MED6218043.1"/>
    <property type="molecule type" value="Genomic_DNA"/>
</dbReference>
<evidence type="ECO:0000313" key="3">
    <source>
        <dbReference type="Proteomes" id="UP001341840"/>
    </source>
</evidence>
<reference evidence="2 3" key="1">
    <citation type="journal article" date="2023" name="Plants (Basel)">
        <title>Bridging the Gap: Combining Genomics and Transcriptomics Approaches to Understand Stylosanthes scabra, an Orphan Legume from the Brazilian Caatinga.</title>
        <authorList>
            <person name="Ferreira-Neto J.R.C."/>
            <person name="da Silva M.D."/>
            <person name="Binneck E."/>
            <person name="de Melo N.F."/>
            <person name="da Silva R.H."/>
            <person name="de Melo A.L.T.M."/>
            <person name="Pandolfi V."/>
            <person name="Bustamante F.O."/>
            <person name="Brasileiro-Vidal A.C."/>
            <person name="Benko-Iseppon A.M."/>
        </authorList>
    </citation>
    <scope>NUCLEOTIDE SEQUENCE [LARGE SCALE GENOMIC DNA]</scope>
    <source>
        <tissue evidence="2">Leaves</tissue>
    </source>
</reference>
<keyword evidence="1" id="KW-0472">Membrane</keyword>
<gene>
    <name evidence="2" type="ORF">PIB30_023284</name>
</gene>
<keyword evidence="1" id="KW-1133">Transmembrane helix</keyword>
<evidence type="ECO:0000256" key="1">
    <source>
        <dbReference type="SAM" id="Phobius"/>
    </source>
</evidence>
<organism evidence="2 3">
    <name type="scientific">Stylosanthes scabra</name>
    <dbReference type="NCBI Taxonomy" id="79078"/>
    <lineage>
        <taxon>Eukaryota</taxon>
        <taxon>Viridiplantae</taxon>
        <taxon>Streptophyta</taxon>
        <taxon>Embryophyta</taxon>
        <taxon>Tracheophyta</taxon>
        <taxon>Spermatophyta</taxon>
        <taxon>Magnoliopsida</taxon>
        <taxon>eudicotyledons</taxon>
        <taxon>Gunneridae</taxon>
        <taxon>Pentapetalae</taxon>
        <taxon>rosids</taxon>
        <taxon>fabids</taxon>
        <taxon>Fabales</taxon>
        <taxon>Fabaceae</taxon>
        <taxon>Papilionoideae</taxon>
        <taxon>50 kb inversion clade</taxon>
        <taxon>dalbergioids sensu lato</taxon>
        <taxon>Dalbergieae</taxon>
        <taxon>Pterocarpus clade</taxon>
        <taxon>Stylosanthes</taxon>
    </lineage>
</organism>
<protein>
    <submittedName>
        <fullName evidence="2">Uncharacterized protein</fullName>
    </submittedName>
</protein>
<evidence type="ECO:0000313" key="2">
    <source>
        <dbReference type="EMBL" id="MED6218043.1"/>
    </source>
</evidence>